<dbReference type="RefSeq" id="WP_026937397.1">
    <property type="nucleotide sequence ID" value="NZ_CP028426.1"/>
</dbReference>
<keyword evidence="4" id="KW-0732">Signal</keyword>
<feature type="chain" id="PRO_5046981140" description="Lipoprotein" evidence="4">
    <location>
        <begin position="32"/>
        <end position="227"/>
    </location>
</feature>
<name>A0ABT7CAG8_9MICO</name>
<feature type="region of interest" description="Disordered" evidence="3">
    <location>
        <begin position="32"/>
        <end position="107"/>
    </location>
</feature>
<evidence type="ECO:0000256" key="4">
    <source>
        <dbReference type="SAM" id="SignalP"/>
    </source>
</evidence>
<sequence length="227" mass="23404">MPSIPRVLRKGFALAAILPIAMVGLAGCASGGDSLTERTREPKATSPEVENSPEADGGGLPFPFPDGNEDGSANPTETSAPSPSSSPSATTENNSGTGNSGGSSDGTSVVKYDDVDLSSVNWSTICSTTSGAKYIIASDDDVAAGETGPTLMVSSDESDKPDYLFISPGGSDSSKSLYWSDTSTAGSVSMSFNGDEFTATGEAFTFNDYNYENPISFEVKLTCDITY</sequence>
<keyword evidence="1" id="KW-1003">Cell membrane</keyword>
<feature type="compositionally biased region" description="Low complexity" evidence="3">
    <location>
        <begin position="72"/>
        <end position="97"/>
    </location>
</feature>
<comment type="caution">
    <text evidence="5">The sequence shown here is derived from an EMBL/GenBank/DDBJ whole genome shotgun (WGS) entry which is preliminary data.</text>
</comment>
<reference evidence="5" key="1">
    <citation type="submission" date="2018-03" db="EMBL/GenBank/DDBJ databases">
        <authorList>
            <person name="Nunes O.C."/>
            <person name="Lopes A.R."/>
            <person name="Froufe H."/>
            <person name="Munoz-Merida A."/>
            <person name="Barroso C."/>
            <person name="Egas C."/>
        </authorList>
    </citation>
    <scope>NUCLEOTIDE SEQUENCE</scope>
    <source>
        <strain evidence="5">ON4</strain>
    </source>
</reference>
<feature type="signal peptide" evidence="4">
    <location>
        <begin position="1"/>
        <end position="31"/>
    </location>
</feature>
<evidence type="ECO:0000256" key="3">
    <source>
        <dbReference type="SAM" id="MobiDB-lite"/>
    </source>
</evidence>
<evidence type="ECO:0000313" key="5">
    <source>
        <dbReference type="EMBL" id="MDJ1372187.1"/>
    </source>
</evidence>
<dbReference type="Pfam" id="PF05481">
    <property type="entry name" value="Myco_19_kDa"/>
    <property type="match status" value="1"/>
</dbReference>
<gene>
    <name evidence="5" type="ORF">C7K25_12540</name>
</gene>
<protein>
    <recommendedName>
        <fullName evidence="7">Lipoprotein</fullName>
    </recommendedName>
</protein>
<evidence type="ECO:0000256" key="1">
    <source>
        <dbReference type="ARBA" id="ARBA00022475"/>
    </source>
</evidence>
<keyword evidence="2" id="KW-0472">Membrane</keyword>
<evidence type="ECO:0008006" key="7">
    <source>
        <dbReference type="Google" id="ProtNLM"/>
    </source>
</evidence>
<accession>A0ABT7CAG8</accession>
<reference evidence="5" key="2">
    <citation type="journal article" date="2022" name="Sci. Rep.">
        <title>In silico prediction of the enzymes involved in the degradation of the herbicide molinate by Gulosibacter molinativorax ON4T.</title>
        <authorList>
            <person name="Lopes A.R."/>
            <person name="Bunin E."/>
            <person name="Viana A.T."/>
            <person name="Froufe H."/>
            <person name="Munoz-Merida A."/>
            <person name="Pinho D."/>
            <person name="Figueiredo J."/>
            <person name="Barroso C."/>
            <person name="Vaz-Moreira I."/>
            <person name="Bellanger X."/>
            <person name="Egas C."/>
            <person name="Nunes O.C."/>
        </authorList>
    </citation>
    <scope>NUCLEOTIDE SEQUENCE</scope>
    <source>
        <strain evidence="5">ON4</strain>
    </source>
</reference>
<evidence type="ECO:0000256" key="2">
    <source>
        <dbReference type="ARBA" id="ARBA00023136"/>
    </source>
</evidence>
<organism evidence="5 6">
    <name type="scientific">Gulosibacter molinativorax</name>
    <dbReference type="NCBI Taxonomy" id="256821"/>
    <lineage>
        <taxon>Bacteria</taxon>
        <taxon>Bacillati</taxon>
        <taxon>Actinomycetota</taxon>
        <taxon>Actinomycetes</taxon>
        <taxon>Micrococcales</taxon>
        <taxon>Microbacteriaceae</taxon>
        <taxon>Gulosibacter</taxon>
    </lineage>
</organism>
<dbReference type="Proteomes" id="UP001170379">
    <property type="component" value="Unassembled WGS sequence"/>
</dbReference>
<dbReference type="PROSITE" id="PS51257">
    <property type="entry name" value="PROKAR_LIPOPROTEIN"/>
    <property type="match status" value="1"/>
</dbReference>
<keyword evidence="6" id="KW-1185">Reference proteome</keyword>
<proteinExistence type="predicted"/>
<dbReference type="EMBL" id="PXVD01000021">
    <property type="protein sequence ID" value="MDJ1372187.1"/>
    <property type="molecule type" value="Genomic_DNA"/>
</dbReference>
<dbReference type="InterPro" id="IPR008691">
    <property type="entry name" value="LpqH"/>
</dbReference>
<evidence type="ECO:0000313" key="6">
    <source>
        <dbReference type="Proteomes" id="UP001170379"/>
    </source>
</evidence>